<evidence type="ECO:0000313" key="1">
    <source>
        <dbReference type="EMBL" id="SFF93409.1"/>
    </source>
</evidence>
<organism evidence="1 2">
    <name type="scientific">Salegentibacter agarivorans</name>
    <dbReference type="NCBI Taxonomy" id="345907"/>
    <lineage>
        <taxon>Bacteria</taxon>
        <taxon>Pseudomonadati</taxon>
        <taxon>Bacteroidota</taxon>
        <taxon>Flavobacteriia</taxon>
        <taxon>Flavobacteriales</taxon>
        <taxon>Flavobacteriaceae</taxon>
        <taxon>Salegentibacter</taxon>
    </lineage>
</organism>
<dbReference type="Proteomes" id="UP000199116">
    <property type="component" value="Unassembled WGS sequence"/>
</dbReference>
<evidence type="ECO:0000313" key="2">
    <source>
        <dbReference type="Proteomes" id="UP000199116"/>
    </source>
</evidence>
<accession>A0A1I2MRT9</accession>
<proteinExistence type="predicted"/>
<protein>
    <recommendedName>
        <fullName evidence="3">Plasmid stabilization system protein ParE</fullName>
    </recommendedName>
</protein>
<dbReference type="EMBL" id="FOOH01000015">
    <property type="protein sequence ID" value="SFF93409.1"/>
    <property type="molecule type" value="Genomic_DNA"/>
</dbReference>
<dbReference type="AlphaFoldDB" id="A0A1I2MRT9"/>
<name>A0A1I2MRT9_9FLAO</name>
<keyword evidence="2" id="KW-1185">Reference proteome</keyword>
<reference evidence="2" key="1">
    <citation type="submission" date="2016-10" db="EMBL/GenBank/DDBJ databases">
        <authorList>
            <person name="Varghese N."/>
            <person name="Submissions S."/>
        </authorList>
    </citation>
    <scope>NUCLEOTIDE SEQUENCE [LARGE SCALE GENOMIC DNA]</scope>
    <source>
        <strain evidence="2">DSM 23515</strain>
    </source>
</reference>
<evidence type="ECO:0008006" key="3">
    <source>
        <dbReference type="Google" id="ProtNLM"/>
    </source>
</evidence>
<gene>
    <name evidence="1" type="ORF">SAMN04488033_11536</name>
</gene>
<sequence length="108" mass="13151">MEKVIFTRSTLEYFDNYLHPLFRQDYFSFKENAQNYVDKIVDFVTTKIDSFPHKITPENLRFLGTYDIFYKPNKRTTWYVFFEKKQQHYLVTTIMNNYCKEIASLSEG</sequence>
<dbReference type="RefSeq" id="WP_093305001.1">
    <property type="nucleotide sequence ID" value="NZ_FOOH01000015.1"/>
</dbReference>